<evidence type="ECO:0000259" key="13">
    <source>
        <dbReference type="PROSITE" id="PS50109"/>
    </source>
</evidence>
<keyword evidence="11" id="KW-0175">Coiled coil</keyword>
<dbReference type="InterPro" id="IPR036890">
    <property type="entry name" value="HATPase_C_sf"/>
</dbReference>
<keyword evidence="4" id="KW-0597">Phosphoprotein</keyword>
<dbReference type="Gene3D" id="3.30.565.10">
    <property type="entry name" value="Histidine kinase-like ATPase, C-terminal domain"/>
    <property type="match status" value="1"/>
</dbReference>
<dbReference type="SUPFAM" id="SSF47384">
    <property type="entry name" value="Homodimeric domain of signal transducing histidine kinase"/>
    <property type="match status" value="1"/>
</dbReference>
<dbReference type="EC" id="2.7.13.3" evidence="3"/>
<dbReference type="PROSITE" id="PS50109">
    <property type="entry name" value="HIS_KIN"/>
    <property type="match status" value="1"/>
</dbReference>
<dbReference type="PANTHER" id="PTHR45528:SF8">
    <property type="entry name" value="HISTIDINE KINASE"/>
    <property type="match status" value="1"/>
</dbReference>
<keyword evidence="6 12" id="KW-0812">Transmembrane</keyword>
<comment type="catalytic activity">
    <reaction evidence="1">
        <text>ATP + protein L-histidine = ADP + protein N-phospho-L-histidine.</text>
        <dbReference type="EC" id="2.7.13.3"/>
    </reaction>
</comment>
<dbReference type="Pfam" id="PF00512">
    <property type="entry name" value="HisKA"/>
    <property type="match status" value="1"/>
</dbReference>
<dbReference type="SMART" id="SM00388">
    <property type="entry name" value="HisKA"/>
    <property type="match status" value="1"/>
</dbReference>
<keyword evidence="7 14" id="KW-0418">Kinase</keyword>
<dbReference type="Gene3D" id="1.10.287.130">
    <property type="match status" value="1"/>
</dbReference>
<evidence type="ECO:0000256" key="4">
    <source>
        <dbReference type="ARBA" id="ARBA00022553"/>
    </source>
</evidence>
<proteinExistence type="predicted"/>
<dbReference type="InterPro" id="IPR003594">
    <property type="entry name" value="HATPase_dom"/>
</dbReference>
<gene>
    <name evidence="14" type="ORF">T23_04370</name>
</gene>
<evidence type="ECO:0000256" key="7">
    <source>
        <dbReference type="ARBA" id="ARBA00022777"/>
    </source>
</evidence>
<evidence type="ECO:0000256" key="9">
    <source>
        <dbReference type="ARBA" id="ARBA00023012"/>
    </source>
</evidence>
<evidence type="ECO:0000256" key="12">
    <source>
        <dbReference type="SAM" id="Phobius"/>
    </source>
</evidence>
<evidence type="ECO:0000256" key="1">
    <source>
        <dbReference type="ARBA" id="ARBA00000085"/>
    </source>
</evidence>
<dbReference type="Pfam" id="PF02518">
    <property type="entry name" value="HATPase_c"/>
    <property type="match status" value="1"/>
</dbReference>
<feature type="coiled-coil region" evidence="11">
    <location>
        <begin position="57"/>
        <end position="91"/>
    </location>
</feature>
<evidence type="ECO:0000256" key="2">
    <source>
        <dbReference type="ARBA" id="ARBA00004141"/>
    </source>
</evidence>
<evidence type="ECO:0000256" key="10">
    <source>
        <dbReference type="ARBA" id="ARBA00023136"/>
    </source>
</evidence>
<dbReference type="SUPFAM" id="SSF55874">
    <property type="entry name" value="ATPase domain of HSP90 chaperone/DNA topoisomerase II/histidine kinase"/>
    <property type="match status" value="1"/>
</dbReference>
<keyword evidence="15" id="KW-1185">Reference proteome</keyword>
<evidence type="ECO:0000313" key="14">
    <source>
        <dbReference type="EMBL" id="BEH90335.1"/>
    </source>
</evidence>
<evidence type="ECO:0000256" key="11">
    <source>
        <dbReference type="SAM" id="Coils"/>
    </source>
</evidence>
<evidence type="ECO:0000256" key="6">
    <source>
        <dbReference type="ARBA" id="ARBA00022692"/>
    </source>
</evidence>
<evidence type="ECO:0000256" key="5">
    <source>
        <dbReference type="ARBA" id="ARBA00022679"/>
    </source>
</evidence>
<reference evidence="14" key="1">
    <citation type="journal article" date="2024" name="Int. J. Syst. Evol. Microbiol.">
        <title>Turicibacter faecis sp. nov., isolated from faeces of heart failure mouse model.</title>
        <authorList>
            <person name="Imamura Y."/>
            <person name="Motooka D."/>
            <person name="Nakajima Y."/>
            <person name="Ito S."/>
            <person name="Kitakaze M."/>
            <person name="Iida T."/>
            <person name="Nakamura S."/>
        </authorList>
    </citation>
    <scope>NUCLEOTIDE SEQUENCE</scope>
    <source>
        <strain evidence="14">TC023</strain>
    </source>
</reference>
<dbReference type="SMART" id="SM00387">
    <property type="entry name" value="HATPase_c"/>
    <property type="match status" value="1"/>
</dbReference>
<evidence type="ECO:0000313" key="15">
    <source>
        <dbReference type="Proteomes" id="UP001432099"/>
    </source>
</evidence>
<keyword evidence="8 12" id="KW-1133">Transmembrane helix</keyword>
<dbReference type="InterPro" id="IPR050398">
    <property type="entry name" value="HssS/ArlS-like"/>
</dbReference>
<dbReference type="InterPro" id="IPR005467">
    <property type="entry name" value="His_kinase_dom"/>
</dbReference>
<dbReference type="GO" id="GO:0016301">
    <property type="term" value="F:kinase activity"/>
    <property type="evidence" value="ECO:0007669"/>
    <property type="project" value="UniProtKB-KW"/>
</dbReference>
<feature type="domain" description="Histidine kinase" evidence="13">
    <location>
        <begin position="91"/>
        <end position="293"/>
    </location>
</feature>
<dbReference type="RefSeq" id="WP_262951050.1">
    <property type="nucleotide sequence ID" value="NZ_AP028127.1"/>
</dbReference>
<name>A0ABN6Z953_9FIRM</name>
<organism evidence="14 15">
    <name type="scientific">Turicibacter faecis</name>
    <dbReference type="NCBI Taxonomy" id="2963365"/>
    <lineage>
        <taxon>Bacteria</taxon>
        <taxon>Bacillati</taxon>
        <taxon>Bacillota</taxon>
        <taxon>Erysipelotrichia</taxon>
        <taxon>Erysipelotrichales</taxon>
        <taxon>Turicibacteraceae</taxon>
        <taxon>Turicibacter</taxon>
    </lineage>
</organism>
<keyword evidence="9" id="KW-0902">Two-component regulatory system</keyword>
<keyword evidence="5" id="KW-0808">Transferase</keyword>
<accession>A0ABN6Z953</accession>
<dbReference type="Proteomes" id="UP001432099">
    <property type="component" value="Chromosome"/>
</dbReference>
<keyword evidence="10 12" id="KW-0472">Membrane</keyword>
<dbReference type="PANTHER" id="PTHR45528">
    <property type="entry name" value="SENSOR HISTIDINE KINASE CPXA"/>
    <property type="match status" value="1"/>
</dbReference>
<dbReference type="InterPro" id="IPR036097">
    <property type="entry name" value="HisK_dim/P_sf"/>
</dbReference>
<evidence type="ECO:0000256" key="8">
    <source>
        <dbReference type="ARBA" id="ARBA00022989"/>
    </source>
</evidence>
<dbReference type="EMBL" id="AP028127">
    <property type="protein sequence ID" value="BEH90335.1"/>
    <property type="molecule type" value="Genomic_DNA"/>
</dbReference>
<dbReference type="InterPro" id="IPR003661">
    <property type="entry name" value="HisK_dim/P_dom"/>
</dbReference>
<comment type="subcellular location">
    <subcellularLocation>
        <location evidence="2">Membrane</location>
        <topology evidence="2">Multi-pass membrane protein</topology>
    </subcellularLocation>
</comment>
<feature type="transmembrane region" description="Helical" evidence="12">
    <location>
        <begin position="6"/>
        <end position="24"/>
    </location>
</feature>
<dbReference type="CDD" id="cd00082">
    <property type="entry name" value="HisKA"/>
    <property type="match status" value="1"/>
</dbReference>
<protein>
    <recommendedName>
        <fullName evidence="3">histidine kinase</fullName>
        <ecNumber evidence="3">2.7.13.3</ecNumber>
    </recommendedName>
</protein>
<evidence type="ECO:0000256" key="3">
    <source>
        <dbReference type="ARBA" id="ARBA00012438"/>
    </source>
</evidence>
<sequence length="293" mass="33963">MRIWFYLFLVVFVGFVFLTVKVILIKKEIKNMTHSLTTIINTDTNKLMTVITPDKDLKKLTGVLNHSLKELRELEIEYKQGNQSLKSAITNISHDLRTPLTAIRGYVELMEDENLNQRQRDYLKIIDEKVKDLGELTEQLFDFSKNVDLQQKIKVSPTCINEVLIDSTVSFYSLFKKYHITPQLDICEEKVIRNLNENMLKRVFENIISNAIKYSQSDFKIKMTPDGVIEFSNQTASLDCTRLGKLFDRYYTVQDSKKSNGIGLSIAKQLVDLSGGKIEASYREKVLKIRIRF</sequence>